<dbReference type="OrthoDB" id="1524066at2"/>
<dbReference type="EMBL" id="VOOR01000032">
    <property type="protein sequence ID" value="TXB62285.1"/>
    <property type="molecule type" value="Genomic_DNA"/>
</dbReference>
<evidence type="ECO:0000256" key="3">
    <source>
        <dbReference type="ARBA" id="ARBA00023004"/>
    </source>
</evidence>
<keyword evidence="1 4" id="KW-0349">Heme</keyword>
<evidence type="ECO:0000313" key="6">
    <source>
        <dbReference type="EMBL" id="TXB62285.1"/>
    </source>
</evidence>
<evidence type="ECO:0000256" key="4">
    <source>
        <dbReference type="PROSITE-ProRule" id="PRU00433"/>
    </source>
</evidence>
<dbReference type="GO" id="GO:0009055">
    <property type="term" value="F:electron transfer activity"/>
    <property type="evidence" value="ECO:0007669"/>
    <property type="project" value="InterPro"/>
</dbReference>
<sequence length="216" mass="23081">MIKKMFYSILCTAVLCGCSAEYLQPVSGVCFESEVLPIFVSNCTQSGCHNSIDREEGYDLTAYEQIVRKGIVPGDFRASEVYNVLLEPLGEERMPPAPNRMLSATDIQTIALWIEEGARNTTCEPADCSTAAVSFAQDIQPIMASWCNGCHSTGAPSAGVVTSTYTGMKTIADNGSLAGTVAHEQGYPPMPDNGGQLSACEIALIRQWVADGAPNN</sequence>
<name>A0A5C6RK51_9BACT</name>
<reference evidence="6 7" key="1">
    <citation type="submission" date="2019-08" db="EMBL/GenBank/DDBJ databases">
        <title>Genome of Phaeodactylibacter luteus.</title>
        <authorList>
            <person name="Bowman J.P."/>
        </authorList>
    </citation>
    <scope>NUCLEOTIDE SEQUENCE [LARGE SCALE GENOMIC DNA]</scope>
    <source>
        <strain evidence="6 7">KCTC 42180</strain>
    </source>
</reference>
<dbReference type="PANTHER" id="PTHR35889">
    <property type="entry name" value="CYCLOINULO-OLIGOSACCHARIDE FRUCTANOTRANSFERASE-RELATED"/>
    <property type="match status" value="1"/>
</dbReference>
<evidence type="ECO:0000259" key="5">
    <source>
        <dbReference type="PROSITE" id="PS51007"/>
    </source>
</evidence>
<evidence type="ECO:0000313" key="7">
    <source>
        <dbReference type="Proteomes" id="UP000321580"/>
    </source>
</evidence>
<keyword evidence="7" id="KW-1185">Reference proteome</keyword>
<dbReference type="InterPro" id="IPR011429">
    <property type="entry name" value="Cyt_c_Planctomycete-type"/>
</dbReference>
<proteinExistence type="predicted"/>
<evidence type="ECO:0000256" key="1">
    <source>
        <dbReference type="ARBA" id="ARBA00022617"/>
    </source>
</evidence>
<dbReference type="SUPFAM" id="SSF46626">
    <property type="entry name" value="Cytochrome c"/>
    <property type="match status" value="1"/>
</dbReference>
<dbReference type="Proteomes" id="UP000321580">
    <property type="component" value="Unassembled WGS sequence"/>
</dbReference>
<organism evidence="6 7">
    <name type="scientific">Phaeodactylibacter luteus</name>
    <dbReference type="NCBI Taxonomy" id="1564516"/>
    <lineage>
        <taxon>Bacteria</taxon>
        <taxon>Pseudomonadati</taxon>
        <taxon>Bacteroidota</taxon>
        <taxon>Saprospiria</taxon>
        <taxon>Saprospirales</taxon>
        <taxon>Haliscomenobacteraceae</taxon>
        <taxon>Phaeodactylibacter</taxon>
    </lineage>
</organism>
<dbReference type="PANTHER" id="PTHR35889:SF3">
    <property type="entry name" value="F-BOX DOMAIN-CONTAINING PROTEIN"/>
    <property type="match status" value="1"/>
</dbReference>
<comment type="caution">
    <text evidence="6">The sequence shown here is derived from an EMBL/GenBank/DDBJ whole genome shotgun (WGS) entry which is preliminary data.</text>
</comment>
<dbReference type="GO" id="GO:0020037">
    <property type="term" value="F:heme binding"/>
    <property type="evidence" value="ECO:0007669"/>
    <property type="project" value="InterPro"/>
</dbReference>
<gene>
    <name evidence="6" type="ORF">FRY97_14645</name>
</gene>
<dbReference type="PROSITE" id="PS51257">
    <property type="entry name" value="PROKAR_LIPOPROTEIN"/>
    <property type="match status" value="1"/>
</dbReference>
<keyword evidence="3 4" id="KW-0408">Iron</keyword>
<feature type="domain" description="Cytochrome c" evidence="5">
    <location>
        <begin position="126"/>
        <end position="213"/>
    </location>
</feature>
<dbReference type="RefSeq" id="WP_147168306.1">
    <property type="nucleotide sequence ID" value="NZ_VOOR01000032.1"/>
</dbReference>
<dbReference type="InterPro" id="IPR036909">
    <property type="entry name" value="Cyt_c-like_dom_sf"/>
</dbReference>
<protein>
    <recommendedName>
        <fullName evidence="5">Cytochrome c domain-containing protein</fullName>
    </recommendedName>
</protein>
<dbReference type="AlphaFoldDB" id="A0A5C6RK51"/>
<dbReference type="GO" id="GO:0046872">
    <property type="term" value="F:metal ion binding"/>
    <property type="evidence" value="ECO:0007669"/>
    <property type="project" value="UniProtKB-KW"/>
</dbReference>
<dbReference type="PROSITE" id="PS51007">
    <property type="entry name" value="CYTC"/>
    <property type="match status" value="1"/>
</dbReference>
<keyword evidence="2 4" id="KW-0479">Metal-binding</keyword>
<dbReference type="Pfam" id="PF07635">
    <property type="entry name" value="PSCyt1"/>
    <property type="match status" value="1"/>
</dbReference>
<dbReference type="InterPro" id="IPR009056">
    <property type="entry name" value="Cyt_c-like_dom"/>
</dbReference>
<accession>A0A5C6RK51</accession>
<evidence type="ECO:0000256" key="2">
    <source>
        <dbReference type="ARBA" id="ARBA00022723"/>
    </source>
</evidence>